<reference evidence="7 8" key="1">
    <citation type="submission" date="2019-11" db="EMBL/GenBank/DDBJ databases">
        <title>Draft genome of Amycolatopsis RM579.</title>
        <authorList>
            <person name="Duangmal K."/>
            <person name="Mingma R."/>
        </authorList>
    </citation>
    <scope>NUCLEOTIDE SEQUENCE [LARGE SCALE GENOMIC DNA]</scope>
    <source>
        <strain evidence="7 8">RM579</strain>
    </source>
</reference>
<dbReference type="NCBIfam" id="TIGR01217">
    <property type="entry name" value="ac_ac_CoA_syn"/>
    <property type="match status" value="1"/>
</dbReference>
<sequence length="659" mass="72367">MLWQPPADVRANSHIGRYWSWLEQRLGRRFADYQELWRWSVDDPGTFWASVWEYFDVKHSRGYELSISDDPMPDTRWFTGALLNYAENALQGEDDAVALRGSSQTRPDSTLTYAELRDAVARAQRALAGLGVERSDRVAAVVPNIPEAVILFLAAASLGAVFCSCAPEFGPQAILDRLRQIEPAVLVGVDGYRFRGTDIDRGDDLRHLADALPSVRHIVVIGYLGSARRPGHLAWDELLAAQPGGEPSFEQVDADHPLFILFSSGTTGVPKAIVHGHGRIVVEHQKALSLHHEVGPGDVMFAYATTSWVVWNLAVSTLLRGATLVCFDGDPTWPDDHTWWAEIARWKATNVIVGAALISKSMAAGIRPGEKFDLSAVRVISATGSTLTADVFQWVYEHVSTTLQLRSGSGGTDVCTSFIGSCLALPVVAGEIACAQLGVAIDSFDENGTPVRDTPGELVVTKPMPSMPVFLWGDTSDKKLYRETYFATYPGIWRHGDWLTITSRGTFQLTGRSDATLNRGGIRLGTAEFYRVLDPIPDITDSVIVHLEGGHDTTGHLLLIIATSASTADQSALRKSIRTLIKTQLSPRHIPDEIWFVNALPRTLTGKRLEVPIKRMLAGRTPEESVSLGSITNPHAINEVLEIRTRRAEQEQNQLGGTR</sequence>
<dbReference type="Gene3D" id="3.30.300.30">
    <property type="match status" value="1"/>
</dbReference>
<feature type="domain" description="AMP-dependent synthetase/ligase" evidence="5">
    <location>
        <begin position="91"/>
        <end position="463"/>
    </location>
</feature>
<gene>
    <name evidence="7" type="ORF">GKO32_08440</name>
</gene>
<comment type="similarity">
    <text evidence="1">Belongs to the ATP-dependent AMP-binding enzyme family.</text>
</comment>
<dbReference type="Gene3D" id="3.40.50.12780">
    <property type="entry name" value="N-terminal domain of ligase-like"/>
    <property type="match status" value="1"/>
</dbReference>
<dbReference type="InterPro" id="IPR032387">
    <property type="entry name" value="ACAS_N"/>
</dbReference>
<dbReference type="PANTHER" id="PTHR42921">
    <property type="entry name" value="ACETOACETYL-COA SYNTHETASE"/>
    <property type="match status" value="1"/>
</dbReference>
<accession>A0A6N7YM31</accession>
<dbReference type="InterPro" id="IPR042099">
    <property type="entry name" value="ANL_N_sf"/>
</dbReference>
<name>A0A6N7YM31_9PSEU</name>
<proteinExistence type="inferred from homology"/>
<evidence type="ECO:0000259" key="6">
    <source>
        <dbReference type="Pfam" id="PF16177"/>
    </source>
</evidence>
<dbReference type="NCBIfam" id="NF002937">
    <property type="entry name" value="PRK03584.1"/>
    <property type="match status" value="1"/>
</dbReference>
<evidence type="ECO:0000256" key="2">
    <source>
        <dbReference type="ARBA" id="ARBA00022598"/>
    </source>
</evidence>
<dbReference type="InterPro" id="IPR005914">
    <property type="entry name" value="Acac_CoA_synth"/>
</dbReference>
<dbReference type="InterPro" id="IPR000873">
    <property type="entry name" value="AMP-dep_synth/lig_dom"/>
</dbReference>
<evidence type="ECO:0000313" key="8">
    <source>
        <dbReference type="Proteomes" id="UP000440096"/>
    </source>
</evidence>
<dbReference type="GO" id="GO:0005524">
    <property type="term" value="F:ATP binding"/>
    <property type="evidence" value="ECO:0007669"/>
    <property type="project" value="UniProtKB-KW"/>
</dbReference>
<dbReference type="InterPro" id="IPR020845">
    <property type="entry name" value="AMP-binding_CS"/>
</dbReference>
<keyword evidence="3" id="KW-0547">Nucleotide-binding</keyword>
<keyword evidence="4" id="KW-0067">ATP-binding</keyword>
<feature type="domain" description="Acetyl-coenzyme A synthetase N-terminal" evidence="6">
    <location>
        <begin position="33"/>
        <end position="89"/>
    </location>
</feature>
<evidence type="ECO:0000256" key="3">
    <source>
        <dbReference type="ARBA" id="ARBA00022741"/>
    </source>
</evidence>
<evidence type="ECO:0000256" key="4">
    <source>
        <dbReference type="ARBA" id="ARBA00022840"/>
    </source>
</evidence>
<comment type="caution">
    <text evidence="7">The sequence shown here is derived from an EMBL/GenBank/DDBJ whole genome shotgun (WGS) entry which is preliminary data.</text>
</comment>
<evidence type="ECO:0000256" key="1">
    <source>
        <dbReference type="ARBA" id="ARBA00006432"/>
    </source>
</evidence>
<dbReference type="EC" id="6.2.1.16" evidence="7"/>
<dbReference type="Pfam" id="PF00501">
    <property type="entry name" value="AMP-binding"/>
    <property type="match status" value="1"/>
</dbReference>
<dbReference type="Pfam" id="PF16177">
    <property type="entry name" value="ACAS_N"/>
    <property type="match status" value="1"/>
</dbReference>
<dbReference type="GO" id="GO:0030729">
    <property type="term" value="F:acetoacetate-CoA ligase activity"/>
    <property type="evidence" value="ECO:0007669"/>
    <property type="project" value="UniProtKB-EC"/>
</dbReference>
<keyword evidence="2 7" id="KW-0436">Ligase</keyword>
<protein>
    <submittedName>
        <fullName evidence="7">Acetoacetate--CoA ligase</fullName>
        <ecNumber evidence="7">6.2.1.16</ecNumber>
    </submittedName>
</protein>
<dbReference type="InterPro" id="IPR045851">
    <property type="entry name" value="AMP-bd_C_sf"/>
</dbReference>
<organism evidence="7 8">
    <name type="scientific">Amycolatopsis pithecellobii</name>
    <dbReference type="NCBI Taxonomy" id="664692"/>
    <lineage>
        <taxon>Bacteria</taxon>
        <taxon>Bacillati</taxon>
        <taxon>Actinomycetota</taxon>
        <taxon>Actinomycetes</taxon>
        <taxon>Pseudonocardiales</taxon>
        <taxon>Pseudonocardiaceae</taxon>
        <taxon>Amycolatopsis</taxon>
    </lineage>
</organism>
<evidence type="ECO:0000259" key="5">
    <source>
        <dbReference type="Pfam" id="PF00501"/>
    </source>
</evidence>
<dbReference type="GO" id="GO:0006629">
    <property type="term" value="P:lipid metabolic process"/>
    <property type="evidence" value="ECO:0007669"/>
    <property type="project" value="InterPro"/>
</dbReference>
<dbReference type="PANTHER" id="PTHR42921:SF1">
    <property type="entry name" value="ACETOACETYL-COA SYNTHETASE"/>
    <property type="match status" value="1"/>
</dbReference>
<evidence type="ECO:0000313" key="7">
    <source>
        <dbReference type="EMBL" id="MTD54007.1"/>
    </source>
</evidence>
<dbReference type="SUPFAM" id="SSF56801">
    <property type="entry name" value="Acetyl-CoA synthetase-like"/>
    <property type="match status" value="1"/>
</dbReference>
<dbReference type="EMBL" id="WMBA01000009">
    <property type="protein sequence ID" value="MTD54007.1"/>
    <property type="molecule type" value="Genomic_DNA"/>
</dbReference>
<dbReference type="PROSITE" id="PS00455">
    <property type="entry name" value="AMP_BINDING"/>
    <property type="match status" value="1"/>
</dbReference>
<dbReference type="Proteomes" id="UP000440096">
    <property type="component" value="Unassembled WGS sequence"/>
</dbReference>
<keyword evidence="8" id="KW-1185">Reference proteome</keyword>
<dbReference type="AlphaFoldDB" id="A0A6N7YM31"/>